<protein>
    <submittedName>
        <fullName evidence="1">Uncharacterized protein</fullName>
    </submittedName>
</protein>
<sequence>MFLIDCVVVEGNEERIVSLRRDSGTARQ</sequence>
<dbReference type="Proteomes" id="UP000012960">
    <property type="component" value="Unplaced"/>
</dbReference>
<evidence type="ECO:0000313" key="1">
    <source>
        <dbReference type="EnsemblPlants" id="Ma10_p04970.1"/>
    </source>
</evidence>
<dbReference type="EnsemblPlants" id="Ma10_t04970.1">
    <property type="protein sequence ID" value="Ma10_p04970.1"/>
    <property type="gene ID" value="Ma10_g04970"/>
</dbReference>
<dbReference type="InParanoid" id="A0A804KSR1"/>
<accession>A0A804KSR1</accession>
<keyword evidence="2" id="KW-1185">Reference proteome</keyword>
<reference evidence="1" key="1">
    <citation type="submission" date="2021-05" db="UniProtKB">
        <authorList>
            <consortium name="EnsemblPlants"/>
        </authorList>
    </citation>
    <scope>IDENTIFICATION</scope>
    <source>
        <strain evidence="1">subsp. malaccensis</strain>
    </source>
</reference>
<organism evidence="1 2">
    <name type="scientific">Musa acuminata subsp. malaccensis</name>
    <name type="common">Wild banana</name>
    <name type="synonym">Musa malaccensis</name>
    <dbReference type="NCBI Taxonomy" id="214687"/>
    <lineage>
        <taxon>Eukaryota</taxon>
        <taxon>Viridiplantae</taxon>
        <taxon>Streptophyta</taxon>
        <taxon>Embryophyta</taxon>
        <taxon>Tracheophyta</taxon>
        <taxon>Spermatophyta</taxon>
        <taxon>Magnoliopsida</taxon>
        <taxon>Liliopsida</taxon>
        <taxon>Zingiberales</taxon>
        <taxon>Musaceae</taxon>
        <taxon>Musa</taxon>
    </lineage>
</organism>
<proteinExistence type="predicted"/>
<name>A0A804KSR1_MUSAM</name>
<evidence type="ECO:0000313" key="2">
    <source>
        <dbReference type="Proteomes" id="UP000012960"/>
    </source>
</evidence>
<dbReference type="Gramene" id="Ma10_t04970.1">
    <property type="protein sequence ID" value="Ma10_p04970.1"/>
    <property type="gene ID" value="Ma10_g04970"/>
</dbReference>
<dbReference type="AlphaFoldDB" id="A0A804KSR1"/>